<feature type="domain" description="UDP-N-acetylglucosamine 2-epimerase" evidence="1">
    <location>
        <begin position="165"/>
        <end position="306"/>
    </location>
</feature>
<dbReference type="EMBL" id="LAZR01017951">
    <property type="protein sequence ID" value="KKL98321.1"/>
    <property type="molecule type" value="Genomic_DNA"/>
</dbReference>
<dbReference type="PIRSF" id="PIRSF028458">
    <property type="entry name" value="UCP028458_glyceroPtfrase"/>
    <property type="match status" value="1"/>
</dbReference>
<name>A0A0F9H5U8_9ZZZZ</name>
<dbReference type="SUPFAM" id="SSF53756">
    <property type="entry name" value="UDP-Glycosyltransferase/glycogen phosphorylase"/>
    <property type="match status" value="1"/>
</dbReference>
<proteinExistence type="predicted"/>
<sequence>MPKHYLFYVEQPYSFAILRPIQAALNARGDKACWFITKKSGITNSLLEGEQQLHTIEDVKDFNPCAVFVPGNVVPDFFPGVKVQVFHGLEYKKKGHFAIRGFFDLYCTHGPLTTEPFTRLAEKHGYFRVIETGWPKLDPYFDYQKQQNIKPVILYAPTFSPNLSSLEILFEQIKTLASSGDYAIKLKFHPKTKQQWQQLYQPLTELEHFEICQSDNLMPLIQHADVVISDTSSAVDESLLLGKPVITFNNAQPQDALINITKPEQLINALEQALSLSDEQQLKINEYITQVHPFTDGNSAQRVLAATAHVIEAGVMQKPLNLLRRYKIRKALSYMKLK</sequence>
<dbReference type="InterPro" id="IPR043148">
    <property type="entry name" value="TagF_C"/>
</dbReference>
<gene>
    <name evidence="2" type="ORF">LCGC14_1825570</name>
</gene>
<evidence type="ECO:0000259" key="1">
    <source>
        <dbReference type="Pfam" id="PF02350"/>
    </source>
</evidence>
<organism evidence="2">
    <name type="scientific">marine sediment metagenome</name>
    <dbReference type="NCBI Taxonomy" id="412755"/>
    <lineage>
        <taxon>unclassified sequences</taxon>
        <taxon>metagenomes</taxon>
        <taxon>ecological metagenomes</taxon>
    </lineage>
</organism>
<dbReference type="Gene3D" id="3.40.50.12580">
    <property type="match status" value="1"/>
</dbReference>
<protein>
    <recommendedName>
        <fullName evidence="1">UDP-N-acetylglucosamine 2-epimerase domain-containing protein</fullName>
    </recommendedName>
</protein>
<evidence type="ECO:0000313" key="2">
    <source>
        <dbReference type="EMBL" id="KKL98321.1"/>
    </source>
</evidence>
<reference evidence="2" key="1">
    <citation type="journal article" date="2015" name="Nature">
        <title>Complex archaea that bridge the gap between prokaryotes and eukaryotes.</title>
        <authorList>
            <person name="Spang A."/>
            <person name="Saw J.H."/>
            <person name="Jorgensen S.L."/>
            <person name="Zaremba-Niedzwiedzka K."/>
            <person name="Martijn J."/>
            <person name="Lind A.E."/>
            <person name="van Eijk R."/>
            <person name="Schleper C."/>
            <person name="Guy L."/>
            <person name="Ettema T.J."/>
        </authorList>
    </citation>
    <scope>NUCLEOTIDE SEQUENCE</scope>
</reference>
<comment type="caution">
    <text evidence="2">The sequence shown here is derived from an EMBL/GenBank/DDBJ whole genome shotgun (WGS) entry which is preliminary data.</text>
</comment>
<dbReference type="InterPro" id="IPR016886">
    <property type="entry name" value="UCP028458_glyceroPtfrase"/>
</dbReference>
<dbReference type="Pfam" id="PF02350">
    <property type="entry name" value="Epimerase_2"/>
    <property type="match status" value="1"/>
</dbReference>
<dbReference type="AlphaFoldDB" id="A0A0F9H5U8"/>
<dbReference type="InterPro" id="IPR003331">
    <property type="entry name" value="UDP_GlcNAc_Epimerase_2_dom"/>
</dbReference>
<accession>A0A0F9H5U8</accession>